<dbReference type="Proteomes" id="UP000425960">
    <property type="component" value="Chromosome"/>
</dbReference>
<name>A0A5K7ZRM9_9BACT</name>
<proteinExistence type="predicted"/>
<protein>
    <submittedName>
        <fullName evidence="1">Uncharacterized protein</fullName>
    </submittedName>
</protein>
<dbReference type="KEGG" id="dov:DSCO28_27490"/>
<sequence>MKQYVIDEIRYPDYEKVKAYLDETFGVSGVDGLYWIPLDETLYSNVQQAHTGCAPFFMALELEENRLVGELLIRTRNRVRCDCIHYADGRQRDWLIQTMDTIFEKLNIIT</sequence>
<evidence type="ECO:0000313" key="2">
    <source>
        <dbReference type="Proteomes" id="UP000425960"/>
    </source>
</evidence>
<dbReference type="AlphaFoldDB" id="A0A5K7ZRM9"/>
<dbReference type="EMBL" id="AP021876">
    <property type="protein sequence ID" value="BBO82183.1"/>
    <property type="molecule type" value="Genomic_DNA"/>
</dbReference>
<dbReference type="RefSeq" id="WP_231714163.1">
    <property type="nucleotide sequence ID" value="NZ_AP021876.1"/>
</dbReference>
<organism evidence="1 2">
    <name type="scientific">Desulfosarcina ovata subsp. sediminis</name>
    <dbReference type="NCBI Taxonomy" id="885957"/>
    <lineage>
        <taxon>Bacteria</taxon>
        <taxon>Pseudomonadati</taxon>
        <taxon>Thermodesulfobacteriota</taxon>
        <taxon>Desulfobacteria</taxon>
        <taxon>Desulfobacterales</taxon>
        <taxon>Desulfosarcinaceae</taxon>
        <taxon>Desulfosarcina</taxon>
    </lineage>
</organism>
<reference evidence="1 2" key="1">
    <citation type="submission" date="2019-11" db="EMBL/GenBank/DDBJ databases">
        <title>Comparative genomics of hydrocarbon-degrading Desulfosarcina strains.</title>
        <authorList>
            <person name="Watanabe M."/>
            <person name="Kojima H."/>
            <person name="Fukui M."/>
        </authorList>
    </citation>
    <scope>NUCLEOTIDE SEQUENCE [LARGE SCALE GENOMIC DNA]</scope>
    <source>
        <strain evidence="1 2">28bB2T</strain>
    </source>
</reference>
<gene>
    <name evidence="1" type="ORF">DSCO28_27490</name>
</gene>
<evidence type="ECO:0000313" key="1">
    <source>
        <dbReference type="EMBL" id="BBO82183.1"/>
    </source>
</evidence>
<accession>A0A5K7ZRM9</accession>